<evidence type="ECO:0000313" key="6">
    <source>
        <dbReference type="EMBL" id="ETO07454.1"/>
    </source>
</evidence>
<evidence type="ECO:0000313" key="7">
    <source>
        <dbReference type="Proteomes" id="UP000023152"/>
    </source>
</evidence>
<dbReference type="PANTHER" id="PTHR19848:SF8">
    <property type="entry name" value="F-BOX AND WD REPEAT DOMAIN CONTAINING 7"/>
    <property type="match status" value="1"/>
</dbReference>
<dbReference type="InterPro" id="IPR001680">
    <property type="entry name" value="WD40_rpt"/>
</dbReference>
<evidence type="ECO:0000256" key="2">
    <source>
        <dbReference type="ARBA" id="ARBA00022737"/>
    </source>
</evidence>
<dbReference type="EMBL" id="ASPP01026154">
    <property type="protein sequence ID" value="ETO07454.1"/>
    <property type="molecule type" value="Genomic_DNA"/>
</dbReference>
<feature type="repeat" description="WD" evidence="3">
    <location>
        <begin position="535"/>
        <end position="576"/>
    </location>
</feature>
<dbReference type="InterPro" id="IPR015943">
    <property type="entry name" value="WD40/YVTN_repeat-like_dom_sf"/>
</dbReference>
<feature type="repeat" description="WD" evidence="3">
    <location>
        <begin position="577"/>
        <end position="610"/>
    </location>
</feature>
<proteinExistence type="predicted"/>
<protein>
    <submittedName>
        <fullName evidence="6">WD-40 repeat protein</fullName>
    </submittedName>
</protein>
<keyword evidence="5" id="KW-0472">Membrane</keyword>
<keyword evidence="2" id="KW-0677">Repeat</keyword>
<organism evidence="6 7">
    <name type="scientific">Reticulomyxa filosa</name>
    <dbReference type="NCBI Taxonomy" id="46433"/>
    <lineage>
        <taxon>Eukaryota</taxon>
        <taxon>Sar</taxon>
        <taxon>Rhizaria</taxon>
        <taxon>Retaria</taxon>
        <taxon>Foraminifera</taxon>
        <taxon>Monothalamids</taxon>
        <taxon>Reticulomyxidae</taxon>
        <taxon>Reticulomyxa</taxon>
    </lineage>
</organism>
<dbReference type="PROSITE" id="PS50294">
    <property type="entry name" value="WD_REPEATS_REGION"/>
    <property type="match status" value="6"/>
</dbReference>
<feature type="repeat" description="WD" evidence="3">
    <location>
        <begin position="493"/>
        <end position="534"/>
    </location>
</feature>
<dbReference type="SMART" id="SM00320">
    <property type="entry name" value="WD40"/>
    <property type="match status" value="7"/>
</dbReference>
<sequence>MMFGDLNKFMLNNNPNNLFNQSQYEIRTITDKYKQTSCPFFTTTNTTLYPSRQSHQRDYPNDNGSGYVRKGRGRRVGLCGRQRGYNENTNRYYSKRYNQQRYENEVSESINPYPSNELKRENENYRRNHFNRGRQSNYKYNQNDHQMYQNDDNVSNTNKFSYKSNKNWKHDRGWIDYYNNPNSDLSYCNSNIDCCDNGNSNGFEYSIGNAIPGYLLHNNIQYLHNSTWNSKLIPYILSPFEITNCNSYEDKPHPIHPVLSSCNIEKKINLITGHWTRSSSIPLGWIDEFNKIITQYVQQLCIYFFLFIYFFFYYYFAKYFVKLRNFQCHDGQATNVKFSPDASKIASAFYFNTIQILNICGNVLHKLEGHLSMVCDAQFSPDGNIVVSSSHDKTIRLWDLKSGTQITKLKGHTNTVSRAQFSPDGNFIVSSSWDNTIRLWDIKSGQELNKLEGHSNWVNDVQFSKNGQTLVSASNDDTIAVWNVGSGERIHRLKGHSDVVLRAQFSPDDNYVVSCSYDNTVRIWNVNTRKEFKKLEGHLDLITDVKYSPDGQTIVTSSCDKTIRLWDVKSGRELQVMKGHYSTVTGIDISPNGSTIVSCDNNGTIRLWVI</sequence>
<dbReference type="Gene3D" id="2.130.10.10">
    <property type="entry name" value="YVTN repeat-like/Quinoprotein amine dehydrogenase"/>
    <property type="match status" value="3"/>
</dbReference>
<reference evidence="6 7" key="1">
    <citation type="journal article" date="2013" name="Curr. Biol.">
        <title>The Genome of the Foraminiferan Reticulomyxa filosa.</title>
        <authorList>
            <person name="Glockner G."/>
            <person name="Hulsmann N."/>
            <person name="Schleicher M."/>
            <person name="Noegel A.A."/>
            <person name="Eichinger L."/>
            <person name="Gallinger C."/>
            <person name="Pawlowski J."/>
            <person name="Sierra R."/>
            <person name="Euteneuer U."/>
            <person name="Pillet L."/>
            <person name="Moustafa A."/>
            <person name="Platzer M."/>
            <person name="Groth M."/>
            <person name="Szafranski K."/>
            <person name="Schliwa M."/>
        </authorList>
    </citation>
    <scope>NUCLEOTIDE SEQUENCE [LARGE SCALE GENOMIC DNA]</scope>
</reference>
<gene>
    <name evidence="6" type="ORF">RFI_29942</name>
</gene>
<keyword evidence="7" id="KW-1185">Reference proteome</keyword>
<keyword evidence="5" id="KW-0812">Transmembrane</keyword>
<name>X6M0S0_RETFI</name>
<keyword evidence="1 3" id="KW-0853">WD repeat</keyword>
<feature type="transmembrane region" description="Helical" evidence="5">
    <location>
        <begin position="296"/>
        <end position="316"/>
    </location>
</feature>
<dbReference type="PRINTS" id="PR00320">
    <property type="entry name" value="GPROTEINBRPT"/>
</dbReference>
<dbReference type="PROSITE" id="PS00678">
    <property type="entry name" value="WD_REPEATS_1"/>
    <property type="match status" value="5"/>
</dbReference>
<evidence type="ECO:0000256" key="1">
    <source>
        <dbReference type="ARBA" id="ARBA00022574"/>
    </source>
</evidence>
<keyword evidence="5" id="KW-1133">Transmembrane helix</keyword>
<accession>X6M0S0</accession>
<feature type="region of interest" description="Disordered" evidence="4">
    <location>
        <begin position="51"/>
        <end position="72"/>
    </location>
</feature>
<feature type="repeat" description="WD" evidence="3">
    <location>
        <begin position="409"/>
        <end position="450"/>
    </location>
</feature>
<evidence type="ECO:0000256" key="3">
    <source>
        <dbReference type="PROSITE-ProRule" id="PRU00221"/>
    </source>
</evidence>
<dbReference type="PANTHER" id="PTHR19848">
    <property type="entry name" value="WD40 REPEAT PROTEIN"/>
    <property type="match status" value="1"/>
</dbReference>
<dbReference type="InterPro" id="IPR019775">
    <property type="entry name" value="WD40_repeat_CS"/>
</dbReference>
<dbReference type="PROSITE" id="PS50082">
    <property type="entry name" value="WD_REPEATS_2"/>
    <property type="match status" value="6"/>
</dbReference>
<feature type="repeat" description="WD" evidence="3">
    <location>
        <begin position="367"/>
        <end position="408"/>
    </location>
</feature>
<dbReference type="CDD" id="cd00200">
    <property type="entry name" value="WD40"/>
    <property type="match status" value="1"/>
</dbReference>
<dbReference type="AlphaFoldDB" id="X6M0S0"/>
<evidence type="ECO:0000256" key="5">
    <source>
        <dbReference type="SAM" id="Phobius"/>
    </source>
</evidence>
<dbReference type="Proteomes" id="UP000023152">
    <property type="component" value="Unassembled WGS sequence"/>
</dbReference>
<evidence type="ECO:0000256" key="4">
    <source>
        <dbReference type="SAM" id="MobiDB-lite"/>
    </source>
</evidence>
<comment type="caution">
    <text evidence="6">The sequence shown here is derived from an EMBL/GenBank/DDBJ whole genome shotgun (WGS) entry which is preliminary data.</text>
</comment>
<dbReference type="InterPro" id="IPR036322">
    <property type="entry name" value="WD40_repeat_dom_sf"/>
</dbReference>
<dbReference type="Pfam" id="PF00400">
    <property type="entry name" value="WD40"/>
    <property type="match status" value="6"/>
</dbReference>
<dbReference type="InterPro" id="IPR020472">
    <property type="entry name" value="WD40_PAC1"/>
</dbReference>
<dbReference type="SUPFAM" id="SSF50978">
    <property type="entry name" value="WD40 repeat-like"/>
    <property type="match status" value="1"/>
</dbReference>
<feature type="repeat" description="WD" evidence="3">
    <location>
        <begin position="451"/>
        <end position="492"/>
    </location>
</feature>